<dbReference type="EMBL" id="QUOT01000001">
    <property type="protein sequence ID" value="REL30459.1"/>
    <property type="molecule type" value="Genomic_DNA"/>
</dbReference>
<evidence type="ECO:0000313" key="1">
    <source>
        <dbReference type="EMBL" id="REL25856.1"/>
    </source>
</evidence>
<gene>
    <name evidence="1" type="ORF">DXX93_04280</name>
    <name evidence="2" type="ORF">DXX94_06910</name>
</gene>
<sequence>MKITKSVTINKSAEQVWHLVAHQFDKAHLWMGPIPHSAAIGAGDSELGAPMQGRMCDLSKNPNGAKVKEVITQFSEQNKTISFDVLPVNNPAIVPLKQNHVQMSVRAVNSTSCQVIWTASPQLKILAYPFYPLLRLIFPVAFGKLLAGLKDYAENELADNDALLV</sequence>
<dbReference type="InterPro" id="IPR019587">
    <property type="entry name" value="Polyketide_cyclase/dehydratase"/>
</dbReference>
<dbReference type="RefSeq" id="WP_116006982.1">
    <property type="nucleotide sequence ID" value="NZ_QUOT01000001.1"/>
</dbReference>
<evidence type="ECO:0000313" key="4">
    <source>
        <dbReference type="Proteomes" id="UP000256899"/>
    </source>
</evidence>
<evidence type="ECO:0000313" key="3">
    <source>
        <dbReference type="Proteomes" id="UP000256478"/>
    </source>
</evidence>
<evidence type="ECO:0000313" key="2">
    <source>
        <dbReference type="EMBL" id="REL30459.1"/>
    </source>
</evidence>
<comment type="caution">
    <text evidence="2">The sequence shown here is derived from an EMBL/GenBank/DDBJ whole genome shotgun (WGS) entry which is preliminary data.</text>
</comment>
<name>A0A3E0U180_9GAMM</name>
<organism evidence="2 4">
    <name type="scientific">Thalassotalea euphylliae</name>
    <dbReference type="NCBI Taxonomy" id="1655234"/>
    <lineage>
        <taxon>Bacteria</taxon>
        <taxon>Pseudomonadati</taxon>
        <taxon>Pseudomonadota</taxon>
        <taxon>Gammaproteobacteria</taxon>
        <taxon>Alteromonadales</taxon>
        <taxon>Colwelliaceae</taxon>
        <taxon>Thalassotalea</taxon>
    </lineage>
</organism>
<reference evidence="3 4" key="1">
    <citation type="submission" date="2018-08" db="EMBL/GenBank/DDBJ databases">
        <title>Thalassotalea euphylliae genome.</title>
        <authorList>
            <person name="Summers S."/>
            <person name="Rice S.A."/>
            <person name="Freckelton M.L."/>
            <person name="Nedved B.T."/>
            <person name="Hadfield M.G."/>
        </authorList>
    </citation>
    <scope>NUCLEOTIDE SEQUENCE [LARGE SCALE GENOMIC DNA]</scope>
    <source>
        <strain evidence="1 3">H1</strain>
        <strain evidence="4">H3</strain>
    </source>
</reference>
<reference evidence="2" key="2">
    <citation type="submission" date="2018-08" db="EMBL/GenBank/DDBJ databases">
        <authorList>
            <person name="Ferrada E.E."/>
            <person name="Latorre B.A."/>
        </authorList>
    </citation>
    <scope>NUCLEOTIDE SEQUENCE</scope>
    <source>
        <strain evidence="2">H3</strain>
    </source>
</reference>
<dbReference type="Proteomes" id="UP000256478">
    <property type="component" value="Unassembled WGS sequence"/>
</dbReference>
<dbReference type="OrthoDB" id="4459407at2"/>
<proteinExistence type="predicted"/>
<dbReference type="Proteomes" id="UP000256899">
    <property type="component" value="Unassembled WGS sequence"/>
</dbReference>
<protein>
    <submittedName>
        <fullName evidence="2">SRPBCC family protein</fullName>
    </submittedName>
</protein>
<dbReference type="CDD" id="cd07821">
    <property type="entry name" value="PYR_PYL_RCAR_like"/>
    <property type="match status" value="1"/>
</dbReference>
<accession>A0A3E0U180</accession>
<dbReference type="SUPFAM" id="SSF55961">
    <property type="entry name" value="Bet v1-like"/>
    <property type="match status" value="1"/>
</dbReference>
<dbReference type="InterPro" id="IPR023393">
    <property type="entry name" value="START-like_dom_sf"/>
</dbReference>
<dbReference type="Gene3D" id="3.30.530.20">
    <property type="match status" value="1"/>
</dbReference>
<keyword evidence="4" id="KW-1185">Reference proteome</keyword>
<dbReference type="Pfam" id="PF10604">
    <property type="entry name" value="Polyketide_cyc2"/>
    <property type="match status" value="1"/>
</dbReference>
<dbReference type="AlphaFoldDB" id="A0A3E0U180"/>
<dbReference type="EMBL" id="QUOU01000001">
    <property type="protein sequence ID" value="REL25856.1"/>
    <property type="molecule type" value="Genomic_DNA"/>
</dbReference>